<proteinExistence type="predicted"/>
<reference evidence="1" key="1">
    <citation type="submission" date="2018-01" db="EMBL/GenBank/DDBJ databases">
        <title>An insight into the sialome of Amazonian anophelines.</title>
        <authorList>
            <person name="Ribeiro J.M."/>
            <person name="Scarpassa V."/>
            <person name="Calvo E."/>
        </authorList>
    </citation>
    <scope>NUCLEOTIDE SEQUENCE</scope>
    <source>
        <tissue evidence="1">Salivary glands</tissue>
    </source>
</reference>
<dbReference type="EMBL" id="GGFJ01011681">
    <property type="protein sequence ID" value="MBW60822.1"/>
    <property type="molecule type" value="Transcribed_RNA"/>
</dbReference>
<organism evidence="1">
    <name type="scientific">Anopheles marajoara</name>
    <dbReference type="NCBI Taxonomy" id="58244"/>
    <lineage>
        <taxon>Eukaryota</taxon>
        <taxon>Metazoa</taxon>
        <taxon>Ecdysozoa</taxon>
        <taxon>Arthropoda</taxon>
        <taxon>Hexapoda</taxon>
        <taxon>Insecta</taxon>
        <taxon>Pterygota</taxon>
        <taxon>Neoptera</taxon>
        <taxon>Endopterygota</taxon>
        <taxon>Diptera</taxon>
        <taxon>Nematocera</taxon>
        <taxon>Culicoidea</taxon>
        <taxon>Culicidae</taxon>
        <taxon>Anophelinae</taxon>
        <taxon>Anopheles</taxon>
    </lineage>
</organism>
<protein>
    <submittedName>
        <fullName evidence="1">Putative secreted protein</fullName>
    </submittedName>
</protein>
<evidence type="ECO:0000313" key="1">
    <source>
        <dbReference type="EMBL" id="MBW60822.1"/>
    </source>
</evidence>
<dbReference type="AlphaFoldDB" id="A0A2M4C665"/>
<name>A0A2M4C665_9DIPT</name>
<sequence length="156" mass="17720">MRSFIFKARASKFLFIVAIFVTMRLSEDRPKDHCAVSCFLYRRSRMCLLIDVYHSLSLLLPLFFLSKWSQFGIAPFYTTTINIAATTSTTITATINTTTPYTIYASIPCALMREYSLHTNYAETMLVVMSEVAEIASRAHPAVRRPLMKAILFPTA</sequence>
<accession>A0A2M4C665</accession>